<proteinExistence type="inferred from homology"/>
<evidence type="ECO:0000313" key="4">
    <source>
        <dbReference type="Proteomes" id="UP000669179"/>
    </source>
</evidence>
<sequence length="195" mass="20426">MTELDKGYSGNGGEGPRPEVRSMPFFPGPSGQAVPQSTGAPLTPPPLVPAQAPGGRHSQPRDTSDHVPMQPLEGREPASAGSLVKGRITIEDEVIEKIATLAALEVTGVAQLVGRLEPGDEPHLGPGGRGVRIHVHDNEVTLDLSVIMEYGSVIMDVAKVVKTNVARVVGLMLGMRIVAVNVAVEDVRMPAEAKA</sequence>
<gene>
    <name evidence="3" type="ORF">J4573_37040</name>
</gene>
<evidence type="ECO:0000256" key="2">
    <source>
        <dbReference type="SAM" id="MobiDB-lite"/>
    </source>
</evidence>
<dbReference type="Pfam" id="PF03780">
    <property type="entry name" value="Asp23"/>
    <property type="match status" value="1"/>
</dbReference>
<protein>
    <submittedName>
        <fullName evidence="3">Asp23/Gls24 family envelope stress response protein</fullName>
    </submittedName>
</protein>
<evidence type="ECO:0000313" key="3">
    <source>
        <dbReference type="EMBL" id="MBO2452747.1"/>
    </source>
</evidence>
<evidence type="ECO:0000256" key="1">
    <source>
        <dbReference type="ARBA" id="ARBA00005721"/>
    </source>
</evidence>
<dbReference type="PANTHER" id="PTHR34297:SF3">
    <property type="entry name" value="ALKALINE SHOCK PROTEIN 23"/>
    <property type="match status" value="1"/>
</dbReference>
<name>A0A939PI79_9ACTN</name>
<dbReference type="InterPro" id="IPR005531">
    <property type="entry name" value="Asp23"/>
</dbReference>
<dbReference type="EMBL" id="JAGEOJ010000017">
    <property type="protein sequence ID" value="MBO2452747.1"/>
    <property type="molecule type" value="Genomic_DNA"/>
</dbReference>
<accession>A0A939PI79</accession>
<reference evidence="3" key="1">
    <citation type="submission" date="2021-03" db="EMBL/GenBank/DDBJ databases">
        <authorList>
            <person name="Kanchanasin P."/>
            <person name="Saeng-In P."/>
            <person name="Phongsopitanun W."/>
            <person name="Yuki M."/>
            <person name="Kudo T."/>
            <person name="Ohkuma M."/>
            <person name="Tanasupawat S."/>
        </authorList>
    </citation>
    <scope>NUCLEOTIDE SEQUENCE</scope>
    <source>
        <strain evidence="3">GKU 128</strain>
    </source>
</reference>
<comment type="caution">
    <text evidence="3">The sequence shown here is derived from an EMBL/GenBank/DDBJ whole genome shotgun (WGS) entry which is preliminary data.</text>
</comment>
<dbReference type="RefSeq" id="WP_208260767.1">
    <property type="nucleotide sequence ID" value="NZ_JAGEOJ010000017.1"/>
</dbReference>
<keyword evidence="4" id="KW-1185">Reference proteome</keyword>
<dbReference type="Proteomes" id="UP000669179">
    <property type="component" value="Unassembled WGS sequence"/>
</dbReference>
<organism evidence="3 4">
    <name type="scientific">Actinomadura barringtoniae</name>
    <dbReference type="NCBI Taxonomy" id="1427535"/>
    <lineage>
        <taxon>Bacteria</taxon>
        <taxon>Bacillati</taxon>
        <taxon>Actinomycetota</taxon>
        <taxon>Actinomycetes</taxon>
        <taxon>Streptosporangiales</taxon>
        <taxon>Thermomonosporaceae</taxon>
        <taxon>Actinomadura</taxon>
    </lineage>
</organism>
<dbReference type="AlphaFoldDB" id="A0A939PI79"/>
<dbReference type="PANTHER" id="PTHR34297">
    <property type="entry name" value="HYPOTHETICAL CYTOSOLIC PROTEIN-RELATED"/>
    <property type="match status" value="1"/>
</dbReference>
<feature type="region of interest" description="Disordered" evidence="2">
    <location>
        <begin position="1"/>
        <end position="81"/>
    </location>
</feature>
<comment type="similarity">
    <text evidence="1">Belongs to the asp23 family.</text>
</comment>